<dbReference type="EMBL" id="CM045763">
    <property type="protein sequence ID" value="KAI8022008.1"/>
    <property type="molecule type" value="Genomic_DNA"/>
</dbReference>
<name>A0ACC0I8Y5_9ERIC</name>
<dbReference type="Proteomes" id="UP001060215">
    <property type="component" value="Chromosome 6"/>
</dbReference>
<reference evidence="1 2" key="1">
    <citation type="journal article" date="2022" name="Plant J.">
        <title>Chromosome-level genome of Camellia lanceoleosa provides a valuable resource for understanding genome evolution and self-incompatibility.</title>
        <authorList>
            <person name="Gong W."/>
            <person name="Xiao S."/>
            <person name="Wang L."/>
            <person name="Liao Z."/>
            <person name="Chang Y."/>
            <person name="Mo W."/>
            <person name="Hu G."/>
            <person name="Li W."/>
            <person name="Zhao G."/>
            <person name="Zhu H."/>
            <person name="Hu X."/>
            <person name="Ji K."/>
            <person name="Xiang X."/>
            <person name="Song Q."/>
            <person name="Yuan D."/>
            <person name="Jin S."/>
            <person name="Zhang L."/>
        </authorList>
    </citation>
    <scope>NUCLEOTIDE SEQUENCE [LARGE SCALE GENOMIC DNA]</scope>
    <source>
        <strain evidence="1">SQ_2022a</strain>
    </source>
</reference>
<evidence type="ECO:0000313" key="1">
    <source>
        <dbReference type="EMBL" id="KAI8022008.1"/>
    </source>
</evidence>
<organism evidence="1 2">
    <name type="scientific">Camellia lanceoleosa</name>
    <dbReference type="NCBI Taxonomy" id="1840588"/>
    <lineage>
        <taxon>Eukaryota</taxon>
        <taxon>Viridiplantae</taxon>
        <taxon>Streptophyta</taxon>
        <taxon>Embryophyta</taxon>
        <taxon>Tracheophyta</taxon>
        <taxon>Spermatophyta</taxon>
        <taxon>Magnoliopsida</taxon>
        <taxon>eudicotyledons</taxon>
        <taxon>Gunneridae</taxon>
        <taxon>Pentapetalae</taxon>
        <taxon>asterids</taxon>
        <taxon>Ericales</taxon>
        <taxon>Theaceae</taxon>
        <taxon>Camellia</taxon>
    </lineage>
</organism>
<accession>A0ACC0I8Y5</accession>
<gene>
    <name evidence="1" type="ORF">LOK49_LG03G00842</name>
</gene>
<protein>
    <submittedName>
        <fullName evidence="1">LEAF RUST 10 DISEASE-RESISTANCE LOCUS RECEPTOR-LIKE PROTEIN KINASE-like 1.1</fullName>
    </submittedName>
</protein>
<sequence>MVPLITNRNASDLFSLLADGFTIGLLVSNECRECHLNGGQCHCPTFRCIMDEKQGKLQDAREVVVKRLYENNYKRVSQFMNEIEIFTCLRHCNLVSIYGCTSCLSRELLLVYEYIPNGNIADHIHGHRANDIPLVWPIRMNIAIETARALAYLHASDIIHRDVKTDNKLLDNDCCVKVADFELSRLVPNNVTHVSTAP</sequence>
<comment type="caution">
    <text evidence="1">The sequence shown here is derived from an EMBL/GenBank/DDBJ whole genome shotgun (WGS) entry which is preliminary data.</text>
</comment>
<keyword evidence="2" id="KW-1185">Reference proteome</keyword>
<evidence type="ECO:0000313" key="2">
    <source>
        <dbReference type="Proteomes" id="UP001060215"/>
    </source>
</evidence>
<proteinExistence type="predicted"/>